<dbReference type="SUPFAM" id="SSF54001">
    <property type="entry name" value="Cysteine proteinases"/>
    <property type="match status" value="1"/>
</dbReference>
<dbReference type="PANTHER" id="PTHR47360">
    <property type="entry name" value="MUREIN DD-ENDOPEPTIDASE MEPS/MUREIN LD-CARBOXYPEPTIDASE"/>
    <property type="match status" value="1"/>
</dbReference>
<evidence type="ECO:0000259" key="7">
    <source>
        <dbReference type="PROSITE" id="PS51935"/>
    </source>
</evidence>
<dbReference type="PROSITE" id="PS51935">
    <property type="entry name" value="NLPC_P60"/>
    <property type="match status" value="1"/>
</dbReference>
<dbReference type="Pfam" id="PF00877">
    <property type="entry name" value="NLPC_P60"/>
    <property type="match status" value="1"/>
</dbReference>
<evidence type="ECO:0000313" key="9">
    <source>
        <dbReference type="Proteomes" id="UP000284119"/>
    </source>
</evidence>
<protein>
    <submittedName>
        <fullName evidence="8">Glycoside hydrolase</fullName>
    </submittedName>
</protein>
<organism evidence="8 9">
    <name type="scientific">Rahnella inusitata</name>
    <dbReference type="NCBI Taxonomy" id="58169"/>
    <lineage>
        <taxon>Bacteria</taxon>
        <taxon>Pseudomonadati</taxon>
        <taxon>Pseudomonadota</taxon>
        <taxon>Gammaproteobacteria</taxon>
        <taxon>Enterobacterales</taxon>
        <taxon>Yersiniaceae</taxon>
        <taxon>Rahnella</taxon>
    </lineage>
</organism>
<sequence>MFRFKNFTSALSVSFFLLFSTYCSAFDLPKQFSEIGKNHFYQTELLDVNPSPVYEGNTGKSKNIKAALLSQYSRWKGTQYHWGGTTHRGVDCSALMQHIFNDSLHTELPRTTFEQIKNGTKVNKNNLKPGDLVFFKTTPGDRHVGVYIGDDQFIHASKIQGVTISSLNNQYWVDHYETARRLELTA</sequence>
<keyword evidence="5" id="KW-0788">Thiol protease</keyword>
<evidence type="ECO:0000256" key="1">
    <source>
        <dbReference type="ARBA" id="ARBA00007074"/>
    </source>
</evidence>
<proteinExistence type="inferred from homology"/>
<feature type="domain" description="NlpC/P60" evidence="7">
    <location>
        <begin position="62"/>
        <end position="183"/>
    </location>
</feature>
<reference evidence="8 9" key="1">
    <citation type="submission" date="2018-09" db="EMBL/GenBank/DDBJ databases">
        <authorList>
            <person name="Le Fleche-Mateos A."/>
        </authorList>
    </citation>
    <scope>NUCLEOTIDE SEQUENCE [LARGE SCALE GENOMIC DNA]</scope>
    <source>
        <strain evidence="8 9">DSM 30078</strain>
    </source>
</reference>
<evidence type="ECO:0000313" key="8">
    <source>
        <dbReference type="EMBL" id="RJT10112.1"/>
    </source>
</evidence>
<gene>
    <name evidence="8" type="ORF">D5396_20135</name>
</gene>
<evidence type="ECO:0000256" key="5">
    <source>
        <dbReference type="ARBA" id="ARBA00022807"/>
    </source>
</evidence>
<dbReference type="InterPro" id="IPR000064">
    <property type="entry name" value="NLP_P60_dom"/>
</dbReference>
<dbReference type="EMBL" id="RAHG01000013">
    <property type="protein sequence ID" value="RJT10112.1"/>
    <property type="molecule type" value="Genomic_DNA"/>
</dbReference>
<dbReference type="InterPro" id="IPR038765">
    <property type="entry name" value="Papain-like_cys_pep_sf"/>
</dbReference>
<dbReference type="Gene3D" id="3.90.1720.10">
    <property type="entry name" value="endopeptidase domain like (from Nostoc punctiforme)"/>
    <property type="match status" value="1"/>
</dbReference>
<accession>A0ABX9NV23</accession>
<evidence type="ECO:0000256" key="2">
    <source>
        <dbReference type="ARBA" id="ARBA00022670"/>
    </source>
</evidence>
<dbReference type="PANTHER" id="PTHR47360:SF1">
    <property type="entry name" value="ENDOPEPTIDASE NLPC-RELATED"/>
    <property type="match status" value="1"/>
</dbReference>
<keyword evidence="4 8" id="KW-0378">Hydrolase</keyword>
<name>A0ABX9NV23_9GAMM</name>
<evidence type="ECO:0000256" key="4">
    <source>
        <dbReference type="ARBA" id="ARBA00022801"/>
    </source>
</evidence>
<dbReference type="Proteomes" id="UP000284119">
    <property type="component" value="Unassembled WGS sequence"/>
</dbReference>
<keyword evidence="9" id="KW-1185">Reference proteome</keyword>
<dbReference type="GO" id="GO:0016787">
    <property type="term" value="F:hydrolase activity"/>
    <property type="evidence" value="ECO:0007669"/>
    <property type="project" value="UniProtKB-KW"/>
</dbReference>
<evidence type="ECO:0000256" key="3">
    <source>
        <dbReference type="ARBA" id="ARBA00022729"/>
    </source>
</evidence>
<dbReference type="RefSeq" id="WP_112165833.1">
    <property type="nucleotide sequence ID" value="NZ_JYDE01000013.1"/>
</dbReference>
<feature type="chain" id="PRO_5046878207" evidence="6">
    <location>
        <begin position="26"/>
        <end position="186"/>
    </location>
</feature>
<dbReference type="InterPro" id="IPR052062">
    <property type="entry name" value="Murein_DD/LD_carboxypeptidase"/>
</dbReference>
<keyword evidence="3 6" id="KW-0732">Signal</keyword>
<feature type="signal peptide" evidence="6">
    <location>
        <begin position="1"/>
        <end position="25"/>
    </location>
</feature>
<comment type="caution">
    <text evidence="8">The sequence shown here is derived from an EMBL/GenBank/DDBJ whole genome shotgun (WGS) entry which is preliminary data.</text>
</comment>
<keyword evidence="2" id="KW-0645">Protease</keyword>
<comment type="similarity">
    <text evidence="1">Belongs to the peptidase C40 family.</text>
</comment>
<evidence type="ECO:0000256" key="6">
    <source>
        <dbReference type="SAM" id="SignalP"/>
    </source>
</evidence>